<feature type="compositionally biased region" description="Basic and acidic residues" evidence="1">
    <location>
        <begin position="51"/>
        <end position="76"/>
    </location>
</feature>
<gene>
    <name evidence="2" type="ORF">FOZ63_026646</name>
</gene>
<sequence length="489" mass="53704">VQDDPEWQDISPDIPPTPCEFLERCLEHLDFDVDDEIMDRLWSRVGSLPDRQLEDRRDIARNRAENSIVEEEKAEGLEEAEAEFADPNPPRKSRKSIEEAVQEEITRRRKSATEGEAAGRKPGLVQNPRVERARRMERYNRKPKAPNIEVRQHVPGGSFYDEYEHFGNSLLGHGDESLSPLAGRIRLSAEAFDPPGIEYGSSLISPANGDAALLPSIQDDVPKKASPVRRPRVLVPATPLTIERRRGEMAGSQGWHGAGAFGRVTPTEHNRRLFTPARSASGSRSLFSPGEVPQLPALPLEATMASFDMTTPSPTTRGRRSMLHSRSVCKRSARKLQEPEPMNLAAKVLQSPLATVQEEYHAEAETAPATSPEDLVASGAPSLAPSPGSGPAFEVIQSPRRQRRKRRSEAVVDNSVNCSVESRLVGSSDVGGSNGKDCATAQLIVLRSLFSYMAWRSSSTSNTGLIENLQRNGVIASKAVFQAMVRLGE</sequence>
<evidence type="ECO:0000313" key="3">
    <source>
        <dbReference type="Proteomes" id="UP000553632"/>
    </source>
</evidence>
<feature type="non-terminal residue" evidence="2">
    <location>
        <position position="1"/>
    </location>
</feature>
<dbReference type="Proteomes" id="UP000553632">
    <property type="component" value="Unassembled WGS sequence"/>
</dbReference>
<feature type="compositionally biased region" description="Basic residues" evidence="1">
    <location>
        <begin position="317"/>
        <end position="334"/>
    </location>
</feature>
<protein>
    <submittedName>
        <fullName evidence="2">Uncharacterized protein</fullName>
    </submittedName>
</protein>
<feature type="region of interest" description="Disordered" evidence="1">
    <location>
        <begin position="310"/>
        <end position="338"/>
    </location>
</feature>
<feature type="compositionally biased region" description="Low complexity" evidence="1">
    <location>
        <begin position="365"/>
        <end position="392"/>
    </location>
</feature>
<comment type="caution">
    <text evidence="2">The sequence shown here is derived from an EMBL/GenBank/DDBJ whole genome shotgun (WGS) entry which is preliminary data.</text>
</comment>
<dbReference type="AlphaFoldDB" id="A0A7J6P8P9"/>
<dbReference type="EMBL" id="JABANO010039476">
    <property type="protein sequence ID" value="KAF4692543.1"/>
    <property type="molecule type" value="Genomic_DNA"/>
</dbReference>
<organism evidence="2 3">
    <name type="scientific">Perkinsus olseni</name>
    <name type="common">Perkinsus atlanticus</name>
    <dbReference type="NCBI Taxonomy" id="32597"/>
    <lineage>
        <taxon>Eukaryota</taxon>
        <taxon>Sar</taxon>
        <taxon>Alveolata</taxon>
        <taxon>Perkinsozoa</taxon>
        <taxon>Perkinsea</taxon>
        <taxon>Perkinsida</taxon>
        <taxon>Perkinsidae</taxon>
        <taxon>Perkinsus</taxon>
    </lineage>
</organism>
<name>A0A7J6P8P9_PEROL</name>
<evidence type="ECO:0000313" key="2">
    <source>
        <dbReference type="EMBL" id="KAF4692543.1"/>
    </source>
</evidence>
<feature type="region of interest" description="Disordered" evidence="1">
    <location>
        <begin position="359"/>
        <end position="410"/>
    </location>
</feature>
<evidence type="ECO:0000256" key="1">
    <source>
        <dbReference type="SAM" id="MobiDB-lite"/>
    </source>
</evidence>
<keyword evidence="3" id="KW-1185">Reference proteome</keyword>
<accession>A0A7J6P8P9</accession>
<feature type="region of interest" description="Disordered" evidence="1">
    <location>
        <begin position="45"/>
        <end position="124"/>
    </location>
</feature>
<proteinExistence type="predicted"/>
<reference evidence="2 3" key="1">
    <citation type="submission" date="2020-04" db="EMBL/GenBank/DDBJ databases">
        <title>Perkinsus olseni comparative genomics.</title>
        <authorList>
            <person name="Bogema D.R."/>
        </authorList>
    </citation>
    <scope>NUCLEOTIDE SEQUENCE [LARGE SCALE GENOMIC DNA]</scope>
    <source>
        <strain evidence="2 3">ATCC PRA-207</strain>
    </source>
</reference>